<proteinExistence type="inferred from homology"/>
<dbReference type="Pfam" id="PF06491">
    <property type="entry name" value="Disulph_isomer"/>
    <property type="match status" value="1"/>
</dbReference>
<dbReference type="NCBIfam" id="TIGR04191">
    <property type="entry name" value="YphP_YqiW"/>
    <property type="match status" value="1"/>
</dbReference>
<reference evidence="2 3" key="1">
    <citation type="journal article" date="2011" name="J. Bacteriol.">
        <title>Complete genome sequence of the dog commensal and human pathogen Capnocytophaga canimorsus strain 5.</title>
        <authorList>
            <person name="Manfredi P."/>
            <person name="Pagni M."/>
            <person name="Cornelis G.R."/>
        </authorList>
    </citation>
    <scope>NUCLEOTIDE SEQUENCE [LARGE SCALE GENOMIC DNA]</scope>
    <source>
        <strain evidence="3">5</strain>
    </source>
</reference>
<dbReference type="eggNOG" id="ENOG502ZBVN">
    <property type="taxonomic scope" value="Bacteria"/>
</dbReference>
<dbReference type="Proteomes" id="UP000008895">
    <property type="component" value="Chromosome"/>
</dbReference>
<name>F9YR41_CAPCC</name>
<dbReference type="InterPro" id="IPR009474">
    <property type="entry name" value="BrxB/BrxA"/>
</dbReference>
<evidence type="ECO:0000256" key="1">
    <source>
        <dbReference type="ARBA" id="ARBA00038305"/>
    </source>
</evidence>
<dbReference type="Gene3D" id="3.40.30.10">
    <property type="entry name" value="Glutaredoxin"/>
    <property type="match status" value="1"/>
</dbReference>
<keyword evidence="3" id="KW-1185">Reference proteome</keyword>
<protein>
    <submittedName>
        <fullName evidence="2">UPF0403 protein</fullName>
    </submittedName>
</protein>
<accession>F9YR41</accession>
<dbReference type="HOGENOM" id="CLU_132521_0_0_10"/>
<evidence type="ECO:0000313" key="2">
    <source>
        <dbReference type="EMBL" id="AEK23651.1"/>
    </source>
</evidence>
<dbReference type="EMBL" id="CP002113">
    <property type="protein sequence ID" value="AEK23651.1"/>
    <property type="molecule type" value="Genomic_DNA"/>
</dbReference>
<evidence type="ECO:0000313" key="3">
    <source>
        <dbReference type="Proteomes" id="UP000008895"/>
    </source>
</evidence>
<dbReference type="AlphaFoldDB" id="F9YR41"/>
<dbReference type="KEGG" id="ccm:Ccan_15350"/>
<dbReference type="PANTHER" id="PTHR40052:SF2">
    <property type="entry name" value="BACILLIREDOXIN BRXA"/>
    <property type="match status" value="1"/>
</dbReference>
<comment type="similarity">
    <text evidence="1">Belongs to the bacilliredoxin family.</text>
</comment>
<sequence length="172" mass="19455">MFFVVICNHKNSKKITQVVQMKKLLSLCCKQKQIFMYPYELVKPMIEDLTRIGFEELKTPETVREALKRKGTTLVVVNSVCGCAAGNARPGVAMSLKNIAKPDHLTTVFAGFDREATQEARHHMLPFPPSSPSIALFKDGELVHMLERHHIEGRPAEIIAENLKQAYDEFCK</sequence>
<dbReference type="STRING" id="860228.Ccan_15350"/>
<gene>
    <name evidence="2" type="ordered locus">Ccan_15350</name>
</gene>
<dbReference type="PANTHER" id="PTHR40052">
    <property type="entry name" value="UPF0403 PROTEIN YQIW-RELATED"/>
    <property type="match status" value="1"/>
</dbReference>
<organism evidence="2 3">
    <name type="scientific">Capnocytophaga canimorsus (strain 5)</name>
    <dbReference type="NCBI Taxonomy" id="860228"/>
    <lineage>
        <taxon>Bacteria</taxon>
        <taxon>Pseudomonadati</taxon>
        <taxon>Bacteroidota</taxon>
        <taxon>Flavobacteriia</taxon>
        <taxon>Flavobacteriales</taxon>
        <taxon>Flavobacteriaceae</taxon>
        <taxon>Capnocytophaga</taxon>
    </lineage>
</organism>